<dbReference type="KEGG" id="cmp:Cha6605_4568"/>
<evidence type="ECO:0000313" key="1">
    <source>
        <dbReference type="EMBL" id="AFY95487.1"/>
    </source>
</evidence>
<keyword evidence="2" id="KW-1185">Reference proteome</keyword>
<accession>K9UK59</accession>
<dbReference type="Proteomes" id="UP000010366">
    <property type="component" value="Chromosome"/>
</dbReference>
<dbReference type="RefSeq" id="WP_015161586.1">
    <property type="nucleotide sequence ID" value="NC_019697.1"/>
</dbReference>
<name>K9UK59_CHAP6</name>
<reference evidence="1 2" key="1">
    <citation type="submission" date="2012-05" db="EMBL/GenBank/DDBJ databases">
        <title>Finished chromosome of genome of Chamaesiphon sp. PCC 6605.</title>
        <authorList>
            <consortium name="US DOE Joint Genome Institute"/>
            <person name="Gugger M."/>
            <person name="Coursin T."/>
            <person name="Rippka R."/>
            <person name="Tandeau De Marsac N."/>
            <person name="Huntemann M."/>
            <person name="Wei C.-L."/>
            <person name="Han J."/>
            <person name="Detter J.C."/>
            <person name="Han C."/>
            <person name="Tapia R."/>
            <person name="Chen A."/>
            <person name="Kyrpides N."/>
            <person name="Mavromatis K."/>
            <person name="Markowitz V."/>
            <person name="Szeto E."/>
            <person name="Ivanova N."/>
            <person name="Pagani I."/>
            <person name="Pati A."/>
            <person name="Goodwin L."/>
            <person name="Nordberg H.P."/>
            <person name="Cantor M.N."/>
            <person name="Hua S.X."/>
            <person name="Woyke T."/>
            <person name="Kerfeld C.A."/>
        </authorList>
    </citation>
    <scope>NUCLEOTIDE SEQUENCE [LARGE SCALE GENOMIC DNA]</scope>
    <source>
        <strain evidence="2">ATCC 27169 / PCC 6605</strain>
    </source>
</reference>
<dbReference type="EMBL" id="CP003600">
    <property type="protein sequence ID" value="AFY95487.1"/>
    <property type="molecule type" value="Genomic_DNA"/>
</dbReference>
<dbReference type="HOGENOM" id="CLU_2477702_0_0_3"/>
<evidence type="ECO:0000313" key="2">
    <source>
        <dbReference type="Proteomes" id="UP000010366"/>
    </source>
</evidence>
<dbReference type="AlphaFoldDB" id="K9UK59"/>
<sequence length="87" mass="9469">MNLPAAKSKHDSEPDWVTNETRPIYNKLKDAPELLGKVQIAIAQHPDNNLELAAALLPIGFHKADGTALGSDKMPRIKKVAKTLSQS</sequence>
<protein>
    <submittedName>
        <fullName evidence="1">Uncharacterized protein</fullName>
    </submittedName>
</protein>
<gene>
    <name evidence="1" type="ORF">Cha6605_4568</name>
</gene>
<organism evidence="1 2">
    <name type="scientific">Chamaesiphon minutus (strain ATCC 27169 / PCC 6605)</name>
    <dbReference type="NCBI Taxonomy" id="1173020"/>
    <lineage>
        <taxon>Bacteria</taxon>
        <taxon>Bacillati</taxon>
        <taxon>Cyanobacteriota</taxon>
        <taxon>Cyanophyceae</taxon>
        <taxon>Gomontiellales</taxon>
        <taxon>Chamaesiphonaceae</taxon>
        <taxon>Chamaesiphon</taxon>
    </lineage>
</organism>
<proteinExistence type="predicted"/>